<dbReference type="GO" id="GO:0015630">
    <property type="term" value="C:microtubule cytoskeleton"/>
    <property type="evidence" value="ECO:0000318"/>
    <property type="project" value="GO_Central"/>
</dbReference>
<dbReference type="InterPro" id="IPR032922">
    <property type="entry name" value="SON"/>
</dbReference>
<accession>A2EGE9</accession>
<keyword evidence="4" id="KW-1185">Reference proteome</keyword>
<dbReference type="RefSeq" id="XP_001320455.1">
    <property type="nucleotide sequence ID" value="XM_001320420.1"/>
</dbReference>
<dbReference type="EMBL" id="DS113382">
    <property type="protein sequence ID" value="EAY08232.1"/>
    <property type="molecule type" value="Genomic_DNA"/>
</dbReference>
<dbReference type="GO" id="GO:0003723">
    <property type="term" value="F:RNA binding"/>
    <property type="evidence" value="ECO:0007669"/>
    <property type="project" value="InterPro"/>
</dbReference>
<evidence type="ECO:0000313" key="3">
    <source>
        <dbReference type="EMBL" id="EAY08232.1"/>
    </source>
</evidence>
<evidence type="ECO:0000256" key="1">
    <source>
        <dbReference type="SAM" id="Coils"/>
    </source>
</evidence>
<name>A2EGE9_TRIV3</name>
<sequence length="1157" mass="133212">MSDEFSQLAEYLIYSSCPNVNDKVDLALEDIGQEVAQLYLNTPIFQNISTQMSRAQLAQLLNYMFFLIAYTYEIPKDKKSPGDDVKQTYELAAASIILDLLNSRSQAIVSFIQSSIEALSLYLQNQASSQMVQIESTCLVRELLQVQPLALIVDSILERYPNIKWIPKKDDYANIATYGQNFIQYVNHVSTKPPSNQYLDTINQYQNALVTALGSTIQIIPQYIQAIENQFEKDTLAFPERTTLAQLISVVAKNSIIITFNSIECVFTQPTKLPELVPWIAQYYFSQITKGYGTVRKLYATSNGTEGFQTILEGLVSTNSQMQALINFIRGLITQQPKSFHDVFINQIVTSVPLITQVVEQSSTVLQASVDAFTRYLESQKSQAAAATEFPKIENIPNTLFDQDPYSSIVFPFINACHNLLLTLSNHSESNTIIATLSNVYQNLRNEIQKVENLNDRARLNIICDSIDNYWIKFSDDYQMYGYNPKDETTRIGFIASALVLTSRACLLCTDMRTLKVMKFGIDTALNKIKGYFVNLDPINSIITQYINFVNQQASNYALLPTGTASIAVYSLANKAQSAIAQYADFNDVTDIVSALLIVDQIYPTFQCAENIFNENRLVVEQVGATTFVAPIKLFCSGIANFRLALSQFILGFMRVSAIIGLRSSEESIKIGSLAVSHCGFDISPFIEALNKTKENLPKAIEPINKLSFILYDDIDFFRKELNGVQSLAISIVDAFKQIAKVAYAEELSPHIGAAMRLSEIIDFALTIANCFQLNAKLLVKPVMASVLSTSLQLMQKSATDIAQNVQDCNRFIYAFAAATLQASAIMKCFPGLEQYGAYGYESCKSIFSDLYDRYLGQDRLQETYNVISTVYNQLQTLNNFIKEQYNQLRAKMNEEEIIPPQITATQKSTLKSIDFTPLTYDAGSEEKKKKEEEEERKRKEKEEEERKKIEEEKKRKEEEKKRKEEEEKRKKEEERKRKEEEERKRKEEEEERKRREEEERKRKEEEERKRREEEERRIKEEKERQRLIEEERRRQEDEARLRKAEEERKRREEEDRKQREMEELRRQEEERLRLKIQEEMVLDSYDLLMQKLQTPQPTNDNKPLEIQNVRRYVDTLKQLIARLQERPDNQDIPRSIHTLIQAINSNLQVAQANAIQ</sequence>
<dbReference type="Proteomes" id="UP000001542">
    <property type="component" value="Unassembled WGS sequence"/>
</dbReference>
<dbReference type="GO" id="GO:0043484">
    <property type="term" value="P:regulation of RNA splicing"/>
    <property type="evidence" value="ECO:0007669"/>
    <property type="project" value="InterPro"/>
</dbReference>
<dbReference type="VEuPathDB" id="TrichDB:TVAGG3_0675810"/>
<evidence type="ECO:0000256" key="2">
    <source>
        <dbReference type="SAM" id="MobiDB-lite"/>
    </source>
</evidence>
<reference evidence="3" key="1">
    <citation type="submission" date="2006-10" db="EMBL/GenBank/DDBJ databases">
        <authorList>
            <person name="Amadeo P."/>
            <person name="Zhao Q."/>
            <person name="Wortman J."/>
            <person name="Fraser-Liggett C."/>
            <person name="Carlton J."/>
        </authorList>
    </citation>
    <scope>NUCLEOTIDE SEQUENCE</scope>
    <source>
        <strain evidence="3">G3</strain>
    </source>
</reference>
<protein>
    <submittedName>
        <fullName evidence="3">Uncharacterized protein</fullName>
    </submittedName>
</protein>
<proteinExistence type="predicted"/>
<reference evidence="3" key="2">
    <citation type="journal article" date="2007" name="Science">
        <title>Draft genome sequence of the sexually transmitted pathogen Trichomonas vaginalis.</title>
        <authorList>
            <person name="Carlton J.M."/>
            <person name="Hirt R.P."/>
            <person name="Silva J.C."/>
            <person name="Delcher A.L."/>
            <person name="Schatz M."/>
            <person name="Zhao Q."/>
            <person name="Wortman J.R."/>
            <person name="Bidwell S.L."/>
            <person name="Alsmark U.C.M."/>
            <person name="Besteiro S."/>
            <person name="Sicheritz-Ponten T."/>
            <person name="Noel C.J."/>
            <person name="Dacks J.B."/>
            <person name="Foster P.G."/>
            <person name="Simillion C."/>
            <person name="Van de Peer Y."/>
            <person name="Miranda-Saavedra D."/>
            <person name="Barton G.J."/>
            <person name="Westrop G.D."/>
            <person name="Mueller S."/>
            <person name="Dessi D."/>
            <person name="Fiori P.L."/>
            <person name="Ren Q."/>
            <person name="Paulsen I."/>
            <person name="Zhang H."/>
            <person name="Bastida-Corcuera F.D."/>
            <person name="Simoes-Barbosa A."/>
            <person name="Brown M.T."/>
            <person name="Hayes R.D."/>
            <person name="Mukherjee M."/>
            <person name="Okumura C.Y."/>
            <person name="Schneider R."/>
            <person name="Smith A.J."/>
            <person name="Vanacova S."/>
            <person name="Villalvazo M."/>
            <person name="Haas B.J."/>
            <person name="Pertea M."/>
            <person name="Feldblyum T.V."/>
            <person name="Utterback T.R."/>
            <person name="Shu C.L."/>
            <person name="Osoegawa K."/>
            <person name="de Jong P.J."/>
            <person name="Hrdy I."/>
            <person name="Horvathova L."/>
            <person name="Zubacova Z."/>
            <person name="Dolezal P."/>
            <person name="Malik S.B."/>
            <person name="Logsdon J.M. Jr."/>
            <person name="Henze K."/>
            <person name="Gupta A."/>
            <person name="Wang C.C."/>
            <person name="Dunne R.L."/>
            <person name="Upcroft J.A."/>
            <person name="Upcroft P."/>
            <person name="White O."/>
            <person name="Salzberg S.L."/>
            <person name="Tang P."/>
            <person name="Chiu C.-H."/>
            <person name="Lee Y.-S."/>
            <person name="Embley T.M."/>
            <person name="Coombs G.H."/>
            <person name="Mottram J.C."/>
            <person name="Tachezy J."/>
            <person name="Fraser-Liggett C.M."/>
            <person name="Johnson P.J."/>
        </authorList>
    </citation>
    <scope>NUCLEOTIDE SEQUENCE [LARGE SCALE GENOMIC DNA]</scope>
    <source>
        <strain evidence="3">G3</strain>
    </source>
</reference>
<dbReference type="KEGG" id="tva:4766138"/>
<dbReference type="PANTHER" id="PTHR46528">
    <property type="entry name" value="PROTEIN SON"/>
    <property type="match status" value="1"/>
</dbReference>
<feature type="region of interest" description="Disordered" evidence="2">
    <location>
        <begin position="917"/>
        <end position="944"/>
    </location>
</feature>
<dbReference type="PANTHER" id="PTHR46528:SF1">
    <property type="entry name" value="PROTEIN SON"/>
    <property type="match status" value="1"/>
</dbReference>
<dbReference type="InParanoid" id="A2EGE9"/>
<keyword evidence="1" id="KW-0175">Coiled coil</keyword>
<organism evidence="3 4">
    <name type="scientific">Trichomonas vaginalis (strain ATCC PRA-98 / G3)</name>
    <dbReference type="NCBI Taxonomy" id="412133"/>
    <lineage>
        <taxon>Eukaryota</taxon>
        <taxon>Metamonada</taxon>
        <taxon>Parabasalia</taxon>
        <taxon>Trichomonadida</taxon>
        <taxon>Trichomonadidae</taxon>
        <taxon>Trichomonas</taxon>
    </lineage>
</organism>
<dbReference type="AlphaFoldDB" id="A2EGE9"/>
<feature type="region of interest" description="Disordered" evidence="2">
    <location>
        <begin position="960"/>
        <end position="1065"/>
    </location>
</feature>
<feature type="compositionally biased region" description="Basic and acidic residues" evidence="2">
    <location>
        <begin position="925"/>
        <end position="944"/>
    </location>
</feature>
<feature type="coiled-coil region" evidence="1">
    <location>
        <begin position="434"/>
        <end position="461"/>
    </location>
</feature>
<gene>
    <name evidence="3" type="ORF">TVAG_404000</name>
</gene>
<dbReference type="GO" id="GO:0051726">
    <property type="term" value="P:regulation of cell cycle"/>
    <property type="evidence" value="ECO:0007669"/>
    <property type="project" value="InterPro"/>
</dbReference>
<dbReference type="VEuPathDB" id="TrichDB:TVAG_404000"/>
<dbReference type="SMR" id="A2EGE9"/>
<evidence type="ECO:0000313" key="4">
    <source>
        <dbReference type="Proteomes" id="UP000001542"/>
    </source>
</evidence>